<dbReference type="Gene3D" id="3.30.70.2340">
    <property type="entry name" value="Uncharacterised protein PF12112 family, DUF3579"/>
    <property type="match status" value="1"/>
</dbReference>
<gene>
    <name evidence="1" type="ORF">WHOF_00777</name>
    <name evidence="2" type="ORF">WHOF_02184</name>
</gene>
<protein>
    <submittedName>
        <fullName evidence="1">PhnO-like protein</fullName>
    </submittedName>
</protein>
<evidence type="ECO:0000313" key="1">
    <source>
        <dbReference type="EMBL" id="SBM99805.1"/>
    </source>
</evidence>
<name>A0AB74E9Y3_NEIGO</name>
<proteinExistence type="predicted"/>
<dbReference type="AlphaFoldDB" id="A0AB74E9Y3"/>
<organism evidence="1">
    <name type="scientific">Neisseria gonorrhoeae</name>
    <dbReference type="NCBI Taxonomy" id="485"/>
    <lineage>
        <taxon>Bacteria</taxon>
        <taxon>Pseudomonadati</taxon>
        <taxon>Pseudomonadota</taxon>
        <taxon>Betaproteobacteria</taxon>
        <taxon>Neisseriales</taxon>
        <taxon>Neisseriaceae</taxon>
        <taxon>Neisseria</taxon>
    </lineage>
</organism>
<dbReference type="Pfam" id="PF12112">
    <property type="entry name" value="DUF3579"/>
    <property type="match status" value="1"/>
</dbReference>
<accession>A0AB74E9Y3</accession>
<dbReference type="InterPro" id="IPR021969">
    <property type="entry name" value="DUF3579"/>
</dbReference>
<sequence length="244" mass="27306">MLICNPYEVVIHGTTSSGKIFRPGDWAERLCGILSSFTKDNRLSYSKWVRPMLVDNIRCVAVDKKLKTDNPQMFRFLMDFAADNDLRVIDCKALLEEREQGGQNDPANERVLLAQAIEEKHAAEKTQEQTASGASYVLREIGADDTATAFAALSVLRSALTDIGRFTEQINKTQRPQGYRLLGIFEECKHNAVAVCGFREACTLAGGRHIHIDDIVTLPQRLRLAPFGRSPQNQRGNRGYQNPP</sequence>
<dbReference type="EMBL" id="FLKW01000006">
    <property type="protein sequence ID" value="SBM99805.1"/>
    <property type="molecule type" value="Genomic_DNA"/>
</dbReference>
<evidence type="ECO:0000313" key="2">
    <source>
        <dbReference type="EMBL" id="SBQ23258.1"/>
    </source>
</evidence>
<dbReference type="Proteomes" id="UP000239837">
    <property type="component" value="Chromosome"/>
</dbReference>
<dbReference type="EMBL" id="LT591897">
    <property type="protein sequence ID" value="SBQ23258.1"/>
    <property type="molecule type" value="Genomic_DNA"/>
</dbReference>
<reference evidence="1" key="1">
    <citation type="submission" date="2016-05" db="EMBL/GenBank/DDBJ databases">
        <authorList>
            <consortium name="Pathogen Informatics"/>
        </authorList>
    </citation>
    <scope>NUCLEOTIDE SEQUENCE</scope>
    <source>
        <strain evidence="1">WHO F</strain>
    </source>
</reference>